<organism evidence="1">
    <name type="scientific">Rhizophora mucronata</name>
    <name type="common">Asiatic mangrove</name>
    <dbReference type="NCBI Taxonomy" id="61149"/>
    <lineage>
        <taxon>Eukaryota</taxon>
        <taxon>Viridiplantae</taxon>
        <taxon>Streptophyta</taxon>
        <taxon>Embryophyta</taxon>
        <taxon>Tracheophyta</taxon>
        <taxon>Spermatophyta</taxon>
        <taxon>Magnoliopsida</taxon>
        <taxon>eudicotyledons</taxon>
        <taxon>Gunneridae</taxon>
        <taxon>Pentapetalae</taxon>
        <taxon>rosids</taxon>
        <taxon>fabids</taxon>
        <taxon>Malpighiales</taxon>
        <taxon>Rhizophoraceae</taxon>
        <taxon>Rhizophora</taxon>
    </lineage>
</organism>
<evidence type="ECO:0000313" key="1">
    <source>
        <dbReference type="EMBL" id="MBX46043.1"/>
    </source>
</evidence>
<name>A0A2P2NUD7_RHIMU</name>
<accession>A0A2P2NUD7</accession>
<dbReference type="AlphaFoldDB" id="A0A2P2NUD7"/>
<sequence length="25" mass="2969">MKLMDRLNNNLTSQKPSLISKLFYL</sequence>
<proteinExistence type="predicted"/>
<protein>
    <submittedName>
        <fullName evidence="1">Uncharacterized protein</fullName>
    </submittedName>
</protein>
<dbReference type="EMBL" id="GGEC01065559">
    <property type="protein sequence ID" value="MBX46043.1"/>
    <property type="molecule type" value="Transcribed_RNA"/>
</dbReference>
<reference evidence="1" key="1">
    <citation type="submission" date="2018-02" db="EMBL/GenBank/DDBJ databases">
        <title>Rhizophora mucronata_Transcriptome.</title>
        <authorList>
            <person name="Meera S.P."/>
            <person name="Sreeshan A."/>
            <person name="Augustine A."/>
        </authorList>
    </citation>
    <scope>NUCLEOTIDE SEQUENCE</scope>
    <source>
        <tissue evidence="1">Leaf</tissue>
    </source>
</reference>